<sequence>MTMEEAGRNYKKAVADFIHAVQAFDDGVVCSHPKESKKLMDIQIRYKDSVTLHGLIAKCDNLSDALKFNNGNWDKISFNVSEEERFIIYRDGTWEHRTPESLKRQALEKCSK</sequence>
<dbReference type="EMBL" id="LAZR01069269">
    <property type="protein sequence ID" value="KKK48043.1"/>
    <property type="molecule type" value="Genomic_DNA"/>
</dbReference>
<accession>A0A0F8VUL7</accession>
<comment type="caution">
    <text evidence="1">The sequence shown here is derived from an EMBL/GenBank/DDBJ whole genome shotgun (WGS) entry which is preliminary data.</text>
</comment>
<proteinExistence type="predicted"/>
<gene>
    <name evidence="1" type="ORF">LCGC14_3149110</name>
</gene>
<evidence type="ECO:0000313" key="1">
    <source>
        <dbReference type="EMBL" id="KKK48043.1"/>
    </source>
</evidence>
<dbReference type="AlphaFoldDB" id="A0A0F8VUL7"/>
<name>A0A0F8VUL7_9ZZZZ</name>
<reference evidence="1" key="1">
    <citation type="journal article" date="2015" name="Nature">
        <title>Complex archaea that bridge the gap between prokaryotes and eukaryotes.</title>
        <authorList>
            <person name="Spang A."/>
            <person name="Saw J.H."/>
            <person name="Jorgensen S.L."/>
            <person name="Zaremba-Niedzwiedzka K."/>
            <person name="Martijn J."/>
            <person name="Lind A.E."/>
            <person name="van Eijk R."/>
            <person name="Schleper C."/>
            <person name="Guy L."/>
            <person name="Ettema T.J."/>
        </authorList>
    </citation>
    <scope>NUCLEOTIDE SEQUENCE</scope>
</reference>
<protein>
    <submittedName>
        <fullName evidence="1">Uncharacterized protein</fullName>
    </submittedName>
</protein>
<organism evidence="1">
    <name type="scientific">marine sediment metagenome</name>
    <dbReference type="NCBI Taxonomy" id="412755"/>
    <lineage>
        <taxon>unclassified sequences</taxon>
        <taxon>metagenomes</taxon>
        <taxon>ecological metagenomes</taxon>
    </lineage>
</organism>